<feature type="compositionally biased region" description="Polar residues" evidence="4">
    <location>
        <begin position="554"/>
        <end position="563"/>
    </location>
</feature>
<dbReference type="PROSITE" id="PS00058">
    <property type="entry name" value="DNA_MISMATCH_REPAIR_1"/>
    <property type="match status" value="1"/>
</dbReference>
<comment type="similarity">
    <text evidence="2">Belongs to the DNA mismatch repair MutL/HexB family.</text>
</comment>
<comment type="subcellular location">
    <subcellularLocation>
        <location evidence="1">Plastid</location>
        <location evidence="1">Chloroplast</location>
    </subcellularLocation>
</comment>
<sequence>MAADDRRSAAATAIDGNDSNYDRPQDDIASPSPQEEQEEQSPLLIQPIPSQAIQRIVAGQAITDLSSAVKELVDNSIDAGAQRVTIKLYDRGLEAIEVSDNGHGVPPNSRPYMAMKHATSKLRHFDDLYTNWRSSGGNRDSGNRANNNTSDYDCAPTLGFRGEALFCLANISRSLTVSTRSAEDNDTSNNDNATKSKLGEQFDFDSNGHIIPTSIKRIPLSQLTGTTVTVRGLFESLPVRRVDMCKRIKVQRMKLMKMMQGYAILCLGTQFNLTDISGPSNNSSSSKTSKQKIEVRLATSESSKTLESRVASVLGTKFLSGLTRIDVDLSKAVQLSSTSTTTNSTNNNGGTRWKVQGLISHSPASPHSSNARELQFFGINGRPVDLPSVSRLLGDVWRMFDPTSSAEGGGESNTTTGRRRPACVLAFSLPNNMYDVNLSPDKREVMFTEEAAMSELLREGLMELWSSQSEGKFEANEVESRSKKNGKGGGNYHERESTKRHEAQHDKSVELTQRNDSNRHNEIETDGITPKLRRRNMEDGIIVTPVDSEDPIQNDLTDTSSQPLGDVRDTAFDDQTCDRGNLPSSSTQNVTKPQENSNDSSNREAHVDWNQMQLPQRARTQDRRNWNQMQINFERIQKAESRLEVDRILSPDDDIDDRTSNDNNLPTNNIASKKARSTSESTTISKSTDTNSSLDDDRSTMHRLGTHRQPARMKRQTKKDVTSFLDSFAYGSTKRAKVAEDDYCEDDCDDDCDSDESVRPEVRNLVDSRRSDPKNGIVRSSRMVLGRTVVANIPPQPTRRNVRAKDMKGAESHHRDDVESGIFSNSHKSPPVDVVWNSFTGTQNVVAHSHHARLMMRNTRKDMKRKREDRRDHDAIGTTDGAVVASGKGETVDLCKEDFLHMSIIGQFNLGFILARCRNNNLWILDQHACDEKYNFERLCKETVIHEQTLIAPLPLDLSPSEEHCVLEHMDDFERNGFRFSYDPEKEPRHRLSLTALPHSGSGGDGKKAVQFGKEDVGALCAMLGADGTSSSDGYHAGFGTGAQGSRIAGVNAVRRYAGLTGTGSYQGAVKSDGIVGSTIVRLPKAIAMFASRACRGSIMIGTALSQKEQVNILKKLDKCDVPWNCAHGRPTMSHIRNLTKCLINDEDVIALHVAGPNLSIVGDE</sequence>
<feature type="compositionally biased region" description="Low complexity" evidence="4">
    <location>
        <begin position="678"/>
        <end position="690"/>
    </location>
</feature>
<feature type="region of interest" description="Disordered" evidence="4">
    <location>
        <begin position="470"/>
        <end position="625"/>
    </location>
</feature>
<dbReference type="Proteomes" id="UP001530293">
    <property type="component" value="Unassembled WGS sequence"/>
</dbReference>
<dbReference type="InterPro" id="IPR014790">
    <property type="entry name" value="MutL_C"/>
</dbReference>
<dbReference type="InterPro" id="IPR020568">
    <property type="entry name" value="Ribosomal_Su5_D2-typ_SF"/>
</dbReference>
<dbReference type="Gene3D" id="3.30.230.10">
    <property type="match status" value="1"/>
</dbReference>
<feature type="compositionally biased region" description="Basic and acidic residues" evidence="4">
    <location>
        <begin position="803"/>
        <end position="818"/>
    </location>
</feature>
<dbReference type="AlphaFoldDB" id="A0ABD3MHS5"/>
<evidence type="ECO:0000256" key="1">
    <source>
        <dbReference type="ARBA" id="ARBA00004229"/>
    </source>
</evidence>
<feature type="region of interest" description="Disordered" evidence="4">
    <location>
        <begin position="651"/>
        <end position="719"/>
    </location>
</feature>
<organism evidence="7 8">
    <name type="scientific">Discostella pseudostelligera</name>
    <dbReference type="NCBI Taxonomy" id="259834"/>
    <lineage>
        <taxon>Eukaryota</taxon>
        <taxon>Sar</taxon>
        <taxon>Stramenopiles</taxon>
        <taxon>Ochrophyta</taxon>
        <taxon>Bacillariophyta</taxon>
        <taxon>Coscinodiscophyceae</taxon>
        <taxon>Thalassiosirophycidae</taxon>
        <taxon>Stephanodiscales</taxon>
        <taxon>Stephanodiscaceae</taxon>
        <taxon>Discostella</taxon>
    </lineage>
</organism>
<dbReference type="InterPro" id="IPR036890">
    <property type="entry name" value="HATPase_C_sf"/>
</dbReference>
<dbReference type="Gene3D" id="3.30.565.10">
    <property type="entry name" value="Histidine kinase-like ATPase, C-terminal domain"/>
    <property type="match status" value="1"/>
</dbReference>
<gene>
    <name evidence="7" type="ORF">ACHAWU_003861</name>
</gene>
<comment type="caution">
    <text evidence="7">The sequence shown here is derived from an EMBL/GenBank/DDBJ whole genome shotgun (WGS) entry which is preliminary data.</text>
</comment>
<feature type="compositionally biased region" description="Polar residues" evidence="4">
    <location>
        <begin position="582"/>
        <end position="600"/>
    </location>
</feature>
<evidence type="ECO:0000259" key="5">
    <source>
        <dbReference type="SMART" id="SM00853"/>
    </source>
</evidence>
<keyword evidence="8" id="KW-1185">Reference proteome</keyword>
<evidence type="ECO:0000256" key="2">
    <source>
        <dbReference type="ARBA" id="ARBA00006082"/>
    </source>
</evidence>
<dbReference type="SMART" id="SM01340">
    <property type="entry name" value="DNA_mis_repair"/>
    <property type="match status" value="1"/>
</dbReference>
<dbReference type="InterPro" id="IPR042120">
    <property type="entry name" value="MutL_C_dimsub"/>
</dbReference>
<dbReference type="PANTHER" id="PTHR10073">
    <property type="entry name" value="DNA MISMATCH REPAIR PROTEIN MLH, PMS, MUTL"/>
    <property type="match status" value="1"/>
</dbReference>
<feature type="domain" description="MutL C-terminal dimerisation" evidence="5">
    <location>
        <begin position="904"/>
        <end position="1105"/>
    </location>
</feature>
<dbReference type="InterPro" id="IPR038973">
    <property type="entry name" value="MutL/Mlh/Pms-like"/>
</dbReference>
<dbReference type="InterPro" id="IPR037198">
    <property type="entry name" value="MutL_C_sf"/>
</dbReference>
<dbReference type="GO" id="GO:0009507">
    <property type="term" value="C:chloroplast"/>
    <property type="evidence" value="ECO:0007669"/>
    <property type="project" value="UniProtKB-SubCell"/>
</dbReference>
<feature type="compositionally biased region" description="Basic residues" evidence="4">
    <location>
        <begin position="704"/>
        <end position="717"/>
    </location>
</feature>
<dbReference type="InterPro" id="IPR014762">
    <property type="entry name" value="DNA_mismatch_repair_CS"/>
</dbReference>
<feature type="compositionally biased region" description="Basic and acidic residues" evidence="4">
    <location>
        <begin position="492"/>
        <end position="509"/>
    </location>
</feature>
<dbReference type="Pfam" id="PF01119">
    <property type="entry name" value="DNA_mis_repair"/>
    <property type="match status" value="1"/>
</dbReference>
<dbReference type="EMBL" id="JALLBG020000136">
    <property type="protein sequence ID" value="KAL3762356.1"/>
    <property type="molecule type" value="Genomic_DNA"/>
</dbReference>
<reference evidence="7 8" key="1">
    <citation type="submission" date="2024-10" db="EMBL/GenBank/DDBJ databases">
        <title>Updated reference genomes for cyclostephanoid diatoms.</title>
        <authorList>
            <person name="Roberts W.R."/>
            <person name="Alverson A.J."/>
        </authorList>
    </citation>
    <scope>NUCLEOTIDE SEQUENCE [LARGE SCALE GENOMIC DNA]</scope>
    <source>
        <strain evidence="7 8">AJA232-27</strain>
    </source>
</reference>
<protein>
    <submittedName>
        <fullName evidence="7">Uncharacterized protein</fullName>
    </submittedName>
</protein>
<feature type="region of interest" description="Disordered" evidence="4">
    <location>
        <begin position="1"/>
        <end position="41"/>
    </location>
</feature>
<dbReference type="InterPro" id="IPR014721">
    <property type="entry name" value="Ribsml_uS5_D2-typ_fold_subgr"/>
</dbReference>
<dbReference type="Pfam" id="PF08676">
    <property type="entry name" value="MutL_C"/>
    <property type="match status" value="1"/>
</dbReference>
<feature type="domain" description="DNA mismatch repair protein S5" evidence="6">
    <location>
        <begin position="310"/>
        <end position="466"/>
    </location>
</feature>
<dbReference type="PANTHER" id="PTHR10073:SF52">
    <property type="entry name" value="MISMATCH REPAIR ENDONUCLEASE PMS2"/>
    <property type="match status" value="1"/>
</dbReference>
<dbReference type="InterPro" id="IPR013507">
    <property type="entry name" value="DNA_mismatch_S5_2-like"/>
</dbReference>
<feature type="region of interest" description="Disordered" evidence="4">
    <location>
        <begin position="178"/>
        <end position="199"/>
    </location>
</feature>
<dbReference type="SUPFAM" id="SSF54211">
    <property type="entry name" value="Ribosomal protein S5 domain 2-like"/>
    <property type="match status" value="1"/>
</dbReference>
<evidence type="ECO:0000313" key="8">
    <source>
        <dbReference type="Proteomes" id="UP001530293"/>
    </source>
</evidence>
<dbReference type="Pfam" id="PF13589">
    <property type="entry name" value="HATPase_c_3"/>
    <property type="match status" value="1"/>
</dbReference>
<dbReference type="GO" id="GO:0006974">
    <property type="term" value="P:DNA damage response"/>
    <property type="evidence" value="ECO:0007669"/>
    <property type="project" value="UniProtKB-KW"/>
</dbReference>
<dbReference type="SUPFAM" id="SSF55874">
    <property type="entry name" value="ATPase domain of HSP90 chaperone/DNA topoisomerase II/histidine kinase"/>
    <property type="match status" value="1"/>
</dbReference>
<keyword evidence="3" id="KW-0227">DNA damage</keyword>
<feature type="region of interest" description="Disordered" evidence="4">
    <location>
        <begin position="799"/>
        <end position="826"/>
    </location>
</feature>
<feature type="compositionally biased region" description="Basic and acidic residues" evidence="4">
    <location>
        <begin position="471"/>
        <end position="482"/>
    </location>
</feature>
<evidence type="ECO:0000256" key="4">
    <source>
        <dbReference type="SAM" id="MobiDB-lite"/>
    </source>
</evidence>
<dbReference type="SMART" id="SM00853">
    <property type="entry name" value="MutL_C"/>
    <property type="match status" value="1"/>
</dbReference>
<evidence type="ECO:0000256" key="3">
    <source>
        <dbReference type="ARBA" id="ARBA00022763"/>
    </source>
</evidence>
<proteinExistence type="inferred from homology"/>
<name>A0ABD3MHS5_9STRA</name>
<evidence type="ECO:0000313" key="7">
    <source>
        <dbReference type="EMBL" id="KAL3762356.1"/>
    </source>
</evidence>
<evidence type="ECO:0000259" key="6">
    <source>
        <dbReference type="SMART" id="SM01340"/>
    </source>
</evidence>
<dbReference type="Gene3D" id="3.30.1540.20">
    <property type="entry name" value="MutL, C-terminal domain, dimerisation subdomain"/>
    <property type="match status" value="1"/>
</dbReference>
<dbReference type="SUPFAM" id="SSF118116">
    <property type="entry name" value="DNA mismatch repair protein MutL"/>
    <property type="match status" value="2"/>
</dbReference>
<accession>A0ABD3MHS5</accession>